<organism evidence="9 10">
    <name type="scientific">Candidatus Giovannonibacteria bacterium RIFCSPLOWO2_01_FULL_45_34</name>
    <dbReference type="NCBI Taxonomy" id="1798351"/>
    <lineage>
        <taxon>Bacteria</taxon>
        <taxon>Candidatus Giovannoniibacteriota</taxon>
    </lineage>
</organism>
<evidence type="ECO:0000256" key="5">
    <source>
        <dbReference type="ARBA" id="ARBA00022989"/>
    </source>
</evidence>
<evidence type="ECO:0000256" key="3">
    <source>
        <dbReference type="ARBA" id="ARBA00022475"/>
    </source>
</evidence>
<comment type="similarity">
    <text evidence="2 7">Belongs to the DedA family.</text>
</comment>
<dbReference type="InterPro" id="IPR032818">
    <property type="entry name" value="DedA-like"/>
</dbReference>
<protein>
    <recommendedName>
        <fullName evidence="8">VTT domain-containing protein</fullName>
    </recommendedName>
</protein>
<evidence type="ECO:0000256" key="6">
    <source>
        <dbReference type="ARBA" id="ARBA00023136"/>
    </source>
</evidence>
<evidence type="ECO:0000256" key="2">
    <source>
        <dbReference type="ARBA" id="ARBA00010792"/>
    </source>
</evidence>
<dbReference type="GO" id="GO:0005886">
    <property type="term" value="C:plasma membrane"/>
    <property type="evidence" value="ECO:0007669"/>
    <property type="project" value="UniProtKB-SubCell"/>
</dbReference>
<keyword evidence="6 7" id="KW-0472">Membrane</keyword>
<evidence type="ECO:0000256" key="7">
    <source>
        <dbReference type="RuleBase" id="RU367016"/>
    </source>
</evidence>
<gene>
    <name evidence="9" type="ORF">A2930_02185</name>
</gene>
<keyword evidence="5 7" id="KW-1133">Transmembrane helix</keyword>
<reference evidence="9 10" key="1">
    <citation type="journal article" date="2016" name="Nat. Commun.">
        <title>Thousands of microbial genomes shed light on interconnected biogeochemical processes in an aquifer system.</title>
        <authorList>
            <person name="Anantharaman K."/>
            <person name="Brown C.T."/>
            <person name="Hug L.A."/>
            <person name="Sharon I."/>
            <person name="Castelle C.J."/>
            <person name="Probst A.J."/>
            <person name="Thomas B.C."/>
            <person name="Singh A."/>
            <person name="Wilkins M.J."/>
            <person name="Karaoz U."/>
            <person name="Brodie E.L."/>
            <person name="Williams K.H."/>
            <person name="Hubbard S.S."/>
            <person name="Banfield J.F."/>
        </authorList>
    </citation>
    <scope>NUCLEOTIDE SEQUENCE [LARGE SCALE GENOMIC DNA]</scope>
</reference>
<dbReference type="PANTHER" id="PTHR30353">
    <property type="entry name" value="INNER MEMBRANE PROTEIN DEDA-RELATED"/>
    <property type="match status" value="1"/>
</dbReference>
<feature type="transmembrane region" description="Helical" evidence="7">
    <location>
        <begin position="15"/>
        <end position="36"/>
    </location>
</feature>
<comment type="caution">
    <text evidence="9">The sequence shown here is derived from an EMBL/GenBank/DDBJ whole genome shotgun (WGS) entry which is preliminary data.</text>
</comment>
<name>A0A1F5X023_9BACT</name>
<evidence type="ECO:0000256" key="4">
    <source>
        <dbReference type="ARBA" id="ARBA00022692"/>
    </source>
</evidence>
<evidence type="ECO:0000313" key="10">
    <source>
        <dbReference type="Proteomes" id="UP000178114"/>
    </source>
</evidence>
<feature type="transmembrane region" description="Helical" evidence="7">
    <location>
        <begin position="141"/>
        <end position="161"/>
    </location>
</feature>
<dbReference type="AlphaFoldDB" id="A0A1F5X023"/>
<evidence type="ECO:0000256" key="1">
    <source>
        <dbReference type="ARBA" id="ARBA00004651"/>
    </source>
</evidence>
<dbReference type="PANTHER" id="PTHR30353:SF0">
    <property type="entry name" value="TRANSMEMBRANE PROTEIN"/>
    <property type="match status" value="1"/>
</dbReference>
<evidence type="ECO:0000313" key="9">
    <source>
        <dbReference type="EMBL" id="OGF81248.1"/>
    </source>
</evidence>
<evidence type="ECO:0000259" key="8">
    <source>
        <dbReference type="Pfam" id="PF09335"/>
    </source>
</evidence>
<feature type="transmembrane region" description="Helical" evidence="7">
    <location>
        <begin position="173"/>
        <end position="194"/>
    </location>
</feature>
<sequence>MEFFGIDLISLIKTAGYLGLFFIVFAESGLFIGFFLPGDSLLFTAGFLASQGYLNIWILAPLMFVGAVLGDNFGYAFGAKVGPSLFNKEDSLLFHKDHLIKANNFYAKHGPKTIVMARFLPIVRTFAPILAGVGKMEYKTFFFYNILGGALWSLGITWLGYILGSIVPDIDKYLLPIIAGIIFVSFLPTVYHVIKNRECSTKPIGIDVDKKSK</sequence>
<dbReference type="Pfam" id="PF09335">
    <property type="entry name" value="VTT_dom"/>
    <property type="match status" value="1"/>
</dbReference>
<proteinExistence type="inferred from homology"/>
<dbReference type="STRING" id="1798351.A2930_02185"/>
<feature type="domain" description="VTT" evidence="8">
    <location>
        <begin position="36"/>
        <end position="161"/>
    </location>
</feature>
<dbReference type="Proteomes" id="UP000178114">
    <property type="component" value="Unassembled WGS sequence"/>
</dbReference>
<feature type="transmembrane region" description="Helical" evidence="7">
    <location>
        <begin position="56"/>
        <end position="78"/>
    </location>
</feature>
<dbReference type="EMBL" id="MFID01000014">
    <property type="protein sequence ID" value="OGF81248.1"/>
    <property type="molecule type" value="Genomic_DNA"/>
</dbReference>
<dbReference type="InterPro" id="IPR032816">
    <property type="entry name" value="VTT_dom"/>
</dbReference>
<accession>A0A1F5X023</accession>
<keyword evidence="4 7" id="KW-0812">Transmembrane</keyword>
<keyword evidence="3 7" id="KW-1003">Cell membrane</keyword>
<comment type="subcellular location">
    <subcellularLocation>
        <location evidence="1 7">Cell membrane</location>
        <topology evidence="1 7">Multi-pass membrane protein</topology>
    </subcellularLocation>
</comment>